<evidence type="ECO:0000313" key="12">
    <source>
        <dbReference type="Proteomes" id="UP001500426"/>
    </source>
</evidence>
<keyword evidence="7" id="KW-0067">ATP-binding</keyword>
<keyword evidence="2" id="KW-1277">Toxin-antitoxin system</keyword>
<dbReference type="RefSeq" id="WP_345091977.1">
    <property type="nucleotide sequence ID" value="NZ_BAABCS010000010.1"/>
</dbReference>
<proteinExistence type="inferred from homology"/>
<gene>
    <name evidence="11" type="ORF">GCM10022388_11490</name>
</gene>
<name>A0ABP7UND8_9FLAO</name>
<evidence type="ECO:0000256" key="2">
    <source>
        <dbReference type="ARBA" id="ARBA00022649"/>
    </source>
</evidence>
<organism evidence="11 12">
    <name type="scientific">Flavobacterium chungnamense</name>
    <dbReference type="NCBI Taxonomy" id="706182"/>
    <lineage>
        <taxon>Bacteria</taxon>
        <taxon>Pseudomonadati</taxon>
        <taxon>Bacteroidota</taxon>
        <taxon>Flavobacteriia</taxon>
        <taxon>Flavobacteriales</taxon>
        <taxon>Flavobacteriaceae</taxon>
        <taxon>Flavobacterium</taxon>
    </lineage>
</organism>
<dbReference type="EMBL" id="BAABCS010000010">
    <property type="protein sequence ID" value="GAA4047613.1"/>
    <property type="molecule type" value="Genomic_DNA"/>
</dbReference>
<keyword evidence="12" id="KW-1185">Reference proteome</keyword>
<evidence type="ECO:0000256" key="1">
    <source>
        <dbReference type="ARBA" id="ARBA00001946"/>
    </source>
</evidence>
<dbReference type="CDD" id="cd05403">
    <property type="entry name" value="NT_KNTase_like"/>
    <property type="match status" value="1"/>
</dbReference>
<dbReference type="PANTHER" id="PTHR33571:SF14">
    <property type="entry name" value="PROTEIN ADENYLYLTRANSFERASE MJ0435-RELATED"/>
    <property type="match status" value="1"/>
</dbReference>
<dbReference type="InterPro" id="IPR043519">
    <property type="entry name" value="NT_sf"/>
</dbReference>
<comment type="cofactor">
    <cofactor evidence="1">
        <name>Mg(2+)</name>
        <dbReference type="ChEBI" id="CHEBI:18420"/>
    </cofactor>
</comment>
<dbReference type="PANTHER" id="PTHR33571">
    <property type="entry name" value="SSL8005 PROTEIN"/>
    <property type="match status" value="1"/>
</dbReference>
<keyword evidence="4" id="KW-0548">Nucleotidyltransferase</keyword>
<dbReference type="Gene3D" id="3.30.460.10">
    <property type="entry name" value="Beta Polymerase, domain 2"/>
    <property type="match status" value="1"/>
</dbReference>
<keyword evidence="6" id="KW-0547">Nucleotide-binding</keyword>
<evidence type="ECO:0000256" key="5">
    <source>
        <dbReference type="ARBA" id="ARBA00022723"/>
    </source>
</evidence>
<evidence type="ECO:0000256" key="4">
    <source>
        <dbReference type="ARBA" id="ARBA00022695"/>
    </source>
</evidence>
<comment type="caution">
    <text evidence="11">The sequence shown here is derived from an EMBL/GenBank/DDBJ whole genome shotgun (WGS) entry which is preliminary data.</text>
</comment>
<dbReference type="InterPro" id="IPR052038">
    <property type="entry name" value="Type-VII_TA_antitoxin"/>
</dbReference>
<evidence type="ECO:0000256" key="8">
    <source>
        <dbReference type="ARBA" id="ARBA00022842"/>
    </source>
</evidence>
<evidence type="ECO:0000256" key="7">
    <source>
        <dbReference type="ARBA" id="ARBA00022840"/>
    </source>
</evidence>
<keyword evidence="8" id="KW-0460">Magnesium</keyword>
<feature type="domain" description="Polymerase nucleotidyl transferase" evidence="10">
    <location>
        <begin position="18"/>
        <end position="78"/>
    </location>
</feature>
<dbReference type="SUPFAM" id="SSF81301">
    <property type="entry name" value="Nucleotidyltransferase"/>
    <property type="match status" value="1"/>
</dbReference>
<evidence type="ECO:0000256" key="6">
    <source>
        <dbReference type="ARBA" id="ARBA00022741"/>
    </source>
</evidence>
<dbReference type="InterPro" id="IPR002934">
    <property type="entry name" value="Polymerase_NTP_transf_dom"/>
</dbReference>
<keyword evidence="5" id="KW-0479">Metal-binding</keyword>
<evidence type="ECO:0000259" key="10">
    <source>
        <dbReference type="Pfam" id="PF01909"/>
    </source>
</evidence>
<keyword evidence="3" id="KW-0808">Transferase</keyword>
<dbReference type="Proteomes" id="UP001500426">
    <property type="component" value="Unassembled WGS sequence"/>
</dbReference>
<comment type="similarity">
    <text evidence="9">Belongs to the MntA antitoxin family.</text>
</comment>
<evidence type="ECO:0000256" key="9">
    <source>
        <dbReference type="ARBA" id="ARBA00038276"/>
    </source>
</evidence>
<protein>
    <submittedName>
        <fullName evidence="11">Nucleotidyltransferase family protein</fullName>
    </submittedName>
</protein>
<reference evidence="12" key="1">
    <citation type="journal article" date="2019" name="Int. J. Syst. Evol. Microbiol.">
        <title>The Global Catalogue of Microorganisms (GCM) 10K type strain sequencing project: providing services to taxonomists for standard genome sequencing and annotation.</title>
        <authorList>
            <consortium name="The Broad Institute Genomics Platform"/>
            <consortium name="The Broad Institute Genome Sequencing Center for Infectious Disease"/>
            <person name="Wu L."/>
            <person name="Ma J."/>
        </authorList>
    </citation>
    <scope>NUCLEOTIDE SEQUENCE [LARGE SCALE GENOMIC DNA]</scope>
    <source>
        <strain evidence="12">JCM 17068</strain>
    </source>
</reference>
<sequence>MLTKQDIFKTIQDNKETIKSFGVTEIGLFGSYVRNEQTEDSDIDFLVDIIKEKKTLKNYIDFCDLLENLFKNNKIDIVSKKGLSEFIGPHILKEVDYVKI</sequence>
<evidence type="ECO:0000313" key="11">
    <source>
        <dbReference type="EMBL" id="GAA4047613.1"/>
    </source>
</evidence>
<evidence type="ECO:0000256" key="3">
    <source>
        <dbReference type="ARBA" id="ARBA00022679"/>
    </source>
</evidence>
<accession>A0ABP7UND8</accession>
<dbReference type="Pfam" id="PF01909">
    <property type="entry name" value="NTP_transf_2"/>
    <property type="match status" value="1"/>
</dbReference>